<reference evidence="1" key="1">
    <citation type="submission" date="2021-06" db="EMBL/GenBank/DDBJ databases">
        <authorList>
            <person name="Kallberg Y."/>
            <person name="Tangrot J."/>
            <person name="Rosling A."/>
        </authorList>
    </citation>
    <scope>NUCLEOTIDE SEQUENCE</scope>
    <source>
        <strain evidence="1">MA461A</strain>
    </source>
</reference>
<protein>
    <submittedName>
        <fullName evidence="1">10541_t:CDS:1</fullName>
    </submittedName>
</protein>
<gene>
    <name evidence="1" type="ORF">RPERSI_LOCUS31683</name>
</gene>
<accession>A0ACA9SJU7</accession>
<evidence type="ECO:0000313" key="2">
    <source>
        <dbReference type="Proteomes" id="UP000789920"/>
    </source>
</evidence>
<feature type="non-terminal residue" evidence="1">
    <location>
        <position position="1"/>
    </location>
</feature>
<organism evidence="1 2">
    <name type="scientific">Racocetra persica</name>
    <dbReference type="NCBI Taxonomy" id="160502"/>
    <lineage>
        <taxon>Eukaryota</taxon>
        <taxon>Fungi</taxon>
        <taxon>Fungi incertae sedis</taxon>
        <taxon>Mucoromycota</taxon>
        <taxon>Glomeromycotina</taxon>
        <taxon>Glomeromycetes</taxon>
        <taxon>Diversisporales</taxon>
        <taxon>Gigasporaceae</taxon>
        <taxon>Racocetra</taxon>
    </lineage>
</organism>
<name>A0ACA9SJU7_9GLOM</name>
<proteinExistence type="predicted"/>
<keyword evidence="2" id="KW-1185">Reference proteome</keyword>
<dbReference type="EMBL" id="CAJVQC010128716">
    <property type="protein sequence ID" value="CAG8841024.1"/>
    <property type="molecule type" value="Genomic_DNA"/>
</dbReference>
<dbReference type="Proteomes" id="UP000789920">
    <property type="component" value="Unassembled WGS sequence"/>
</dbReference>
<comment type="caution">
    <text evidence="1">The sequence shown here is derived from an EMBL/GenBank/DDBJ whole genome shotgun (WGS) entry which is preliminary data.</text>
</comment>
<evidence type="ECO:0000313" key="1">
    <source>
        <dbReference type="EMBL" id="CAG8841024.1"/>
    </source>
</evidence>
<sequence>QDHENQNCKQYHNYKQQYDNEQYHDQKQSYNYENCNNKLYRYKNHNCELPLKEVEINFYLFEVSNLEYHRPKRHLSK</sequence>